<gene>
    <name evidence="1" type="ORF">IWW38_004583</name>
</gene>
<proteinExistence type="predicted"/>
<feature type="non-terminal residue" evidence="1">
    <location>
        <position position="268"/>
    </location>
</feature>
<sequence>MLLRPTPSGTRQDEKPSSVASSTAKDKQHSSWRHKPSSHHARKVLEKISLAYHRQAKEPLQQQQQRHRHHRLSHLFHTDEYPQSDDPSTSHHALERKKKIEVVYGQGLELARQLGTYALNRMEVAEYLSRTRWDSDAAFRRIQILYLTRDGVLYDIDPRVQLCGAVNSGGTTCYIDSLLVALFGAHNSSDGLLYMRGDLSGEASNQLQAVCRLIVNYLRTGELVDASLIEELRTALFQCGWLGDDNSRPPANRLTQQDVSELYLFLME</sequence>
<evidence type="ECO:0000313" key="1">
    <source>
        <dbReference type="EMBL" id="KAJ2889650.1"/>
    </source>
</evidence>
<accession>A0ACC1LX78</accession>
<name>A0ACC1LX78_9FUNG</name>
<dbReference type="EMBL" id="JANBVB010001732">
    <property type="protein sequence ID" value="KAJ2889650.1"/>
    <property type="molecule type" value="Genomic_DNA"/>
</dbReference>
<keyword evidence="2" id="KW-1185">Reference proteome</keyword>
<protein>
    <submittedName>
        <fullName evidence="1">Uncharacterized protein</fullName>
    </submittedName>
</protein>
<organism evidence="1 2">
    <name type="scientific">Coemansia aciculifera</name>
    <dbReference type="NCBI Taxonomy" id="417176"/>
    <lineage>
        <taxon>Eukaryota</taxon>
        <taxon>Fungi</taxon>
        <taxon>Fungi incertae sedis</taxon>
        <taxon>Zoopagomycota</taxon>
        <taxon>Kickxellomycotina</taxon>
        <taxon>Kickxellomycetes</taxon>
        <taxon>Kickxellales</taxon>
        <taxon>Kickxellaceae</taxon>
        <taxon>Coemansia</taxon>
    </lineage>
</organism>
<dbReference type="Proteomes" id="UP001139981">
    <property type="component" value="Unassembled WGS sequence"/>
</dbReference>
<comment type="caution">
    <text evidence="1">The sequence shown here is derived from an EMBL/GenBank/DDBJ whole genome shotgun (WGS) entry which is preliminary data.</text>
</comment>
<reference evidence="1" key="1">
    <citation type="submission" date="2022-07" db="EMBL/GenBank/DDBJ databases">
        <title>Phylogenomic reconstructions and comparative analyses of Kickxellomycotina fungi.</title>
        <authorList>
            <person name="Reynolds N.K."/>
            <person name="Stajich J.E."/>
            <person name="Barry K."/>
            <person name="Grigoriev I.V."/>
            <person name="Crous P."/>
            <person name="Smith M.E."/>
        </authorList>
    </citation>
    <scope>NUCLEOTIDE SEQUENCE</scope>
    <source>
        <strain evidence="1">CBS 190363</strain>
    </source>
</reference>
<evidence type="ECO:0000313" key="2">
    <source>
        <dbReference type="Proteomes" id="UP001139981"/>
    </source>
</evidence>